<dbReference type="OrthoDB" id="2146436at2759"/>
<dbReference type="InterPro" id="IPR046936">
    <property type="entry name" value="BIM1-like"/>
</dbReference>
<feature type="compositionally biased region" description="Low complexity" evidence="8">
    <location>
        <begin position="170"/>
        <end position="196"/>
    </location>
</feature>
<feature type="chain" id="PRO_5004100711" description="Copper acquisition factor BIM1-like domain-containing protein" evidence="9">
    <location>
        <begin position="19"/>
        <end position="227"/>
    </location>
</feature>
<dbReference type="GO" id="GO:0005886">
    <property type="term" value="C:plasma membrane"/>
    <property type="evidence" value="ECO:0007669"/>
    <property type="project" value="UniProtKB-SubCell"/>
</dbReference>
<dbReference type="CDD" id="cd21176">
    <property type="entry name" value="LPMO_auxiliary-like"/>
    <property type="match status" value="1"/>
</dbReference>
<evidence type="ECO:0000256" key="9">
    <source>
        <dbReference type="SAM" id="SignalP"/>
    </source>
</evidence>
<proteinExistence type="predicted"/>
<dbReference type="AlphaFoldDB" id="M9M4K1"/>
<comment type="subcellular location">
    <subcellularLocation>
        <location evidence="1">Cell membrane</location>
        <topology evidence="1">Lipid-anchor</topology>
        <topology evidence="1">GPI-anchor</topology>
    </subcellularLocation>
</comment>
<feature type="region of interest" description="Disordered" evidence="8">
    <location>
        <begin position="170"/>
        <end position="200"/>
    </location>
</feature>
<dbReference type="EMBL" id="DF196781">
    <property type="protein sequence ID" value="GAC75355.1"/>
    <property type="molecule type" value="Genomic_DNA"/>
</dbReference>
<protein>
    <recommendedName>
        <fullName evidence="10">Copper acquisition factor BIM1-like domain-containing protein</fullName>
    </recommendedName>
</protein>
<reference evidence="12" key="1">
    <citation type="journal article" date="2013" name="Genome Announc.">
        <title>Genome sequence of the basidiomycetous yeast Pseudozyma antarctica T-34, a producer of the glycolipid biosurfactants mannosylerythritol lipids.</title>
        <authorList>
            <person name="Morita T."/>
            <person name="Koike H."/>
            <person name="Koyama Y."/>
            <person name="Hagiwara H."/>
            <person name="Ito E."/>
            <person name="Fukuoka T."/>
            <person name="Imura T."/>
            <person name="Machida M."/>
            <person name="Kitamoto D."/>
        </authorList>
    </citation>
    <scope>NUCLEOTIDE SEQUENCE [LARGE SCALE GENOMIC DNA]</scope>
    <source>
        <strain evidence="12">T-34</strain>
    </source>
</reference>
<feature type="domain" description="Copper acquisition factor BIM1-like" evidence="10">
    <location>
        <begin position="18"/>
        <end position="169"/>
    </location>
</feature>
<keyword evidence="4 9" id="KW-0732">Signal</keyword>
<accession>M9M4K1</accession>
<evidence type="ECO:0000313" key="11">
    <source>
        <dbReference type="EMBL" id="GAC75355.1"/>
    </source>
</evidence>
<organism evidence="11 12">
    <name type="scientific">Pseudozyma antarctica (strain T-34)</name>
    <name type="common">Yeast</name>
    <name type="synonym">Candida antarctica</name>
    <dbReference type="NCBI Taxonomy" id="1151754"/>
    <lineage>
        <taxon>Eukaryota</taxon>
        <taxon>Fungi</taxon>
        <taxon>Dikarya</taxon>
        <taxon>Basidiomycota</taxon>
        <taxon>Ustilaginomycotina</taxon>
        <taxon>Ustilaginomycetes</taxon>
        <taxon>Ustilaginales</taxon>
        <taxon>Ustilaginaceae</taxon>
        <taxon>Moesziomyces</taxon>
    </lineage>
</organism>
<dbReference type="PANTHER" id="PTHR34992:SF11">
    <property type="entry name" value="COPPER ACQUISITION FACTOR BIM1-LIKE DOMAIN-CONTAINING PROTEIN"/>
    <property type="match status" value="1"/>
</dbReference>
<evidence type="ECO:0000256" key="8">
    <source>
        <dbReference type="SAM" id="MobiDB-lite"/>
    </source>
</evidence>
<evidence type="ECO:0000256" key="4">
    <source>
        <dbReference type="ARBA" id="ARBA00022729"/>
    </source>
</evidence>
<keyword evidence="5" id="KW-0472">Membrane</keyword>
<evidence type="ECO:0000256" key="3">
    <source>
        <dbReference type="ARBA" id="ARBA00022622"/>
    </source>
</evidence>
<feature type="signal peptide" evidence="9">
    <location>
        <begin position="1"/>
        <end position="18"/>
    </location>
</feature>
<evidence type="ECO:0000313" key="12">
    <source>
        <dbReference type="Proteomes" id="UP000011976"/>
    </source>
</evidence>
<keyword evidence="7" id="KW-0449">Lipoprotein</keyword>
<evidence type="ECO:0000259" key="10">
    <source>
        <dbReference type="Pfam" id="PF20238"/>
    </source>
</evidence>
<dbReference type="Pfam" id="PF20238">
    <property type="entry name" value="BIM1-like_dom"/>
    <property type="match status" value="1"/>
</dbReference>
<keyword evidence="3" id="KW-0336">GPI-anchor</keyword>
<dbReference type="STRING" id="1151754.M9M4K1"/>
<sequence>MKFGLPLIVLAFASSAAAHFTLDYPTTRGFDEDKEDDNFCGGFYNVSLPRQPWYYRNGPVQIDSHHNSATVNIYISFGVPTGSESFLKTSNGTSVPPLRQNIAITGEGEFCFHANASSLDFPGVRVADGTNATIMVEYINNVHGHLYQCSDVTFTSDASVGANLTCTDSLTSGSSSSSSNSSSTSPASTSSTSAPSKANGAMATTGPRIALLVLPALLAGALESISM</sequence>
<keyword evidence="2" id="KW-1003">Cell membrane</keyword>
<dbReference type="Proteomes" id="UP000011976">
    <property type="component" value="Unassembled WGS sequence"/>
</dbReference>
<evidence type="ECO:0000256" key="1">
    <source>
        <dbReference type="ARBA" id="ARBA00004609"/>
    </source>
</evidence>
<gene>
    <name evidence="11" type="ORF">PANT_15d00037</name>
</gene>
<keyword evidence="6" id="KW-0325">Glycoprotein</keyword>
<evidence type="ECO:0000256" key="7">
    <source>
        <dbReference type="ARBA" id="ARBA00023288"/>
    </source>
</evidence>
<dbReference type="GO" id="GO:0098552">
    <property type="term" value="C:side of membrane"/>
    <property type="evidence" value="ECO:0007669"/>
    <property type="project" value="UniProtKB-KW"/>
</dbReference>
<dbReference type="InterPro" id="IPR046530">
    <property type="entry name" value="BIM1-like_dom"/>
</dbReference>
<evidence type="ECO:0000256" key="2">
    <source>
        <dbReference type="ARBA" id="ARBA00022475"/>
    </source>
</evidence>
<dbReference type="PANTHER" id="PTHR34992">
    <property type="entry name" value="HYPHAL ANASTAMOSIS-7 PROTEIN"/>
    <property type="match status" value="1"/>
</dbReference>
<name>M9M4K1_PSEA3</name>
<evidence type="ECO:0000256" key="6">
    <source>
        <dbReference type="ARBA" id="ARBA00023180"/>
    </source>
</evidence>
<evidence type="ECO:0000256" key="5">
    <source>
        <dbReference type="ARBA" id="ARBA00023136"/>
    </source>
</evidence>